<sequence>MTTSKGNHMQKPLLAALIGSTLLAGCYSLPTPTAITMEQIRSYDGYGSYPRNYEQLIKRHLRQTLVDPNSLMLDGISRPLKFVRFERRSLPVKTHTPIRTISGYVVCARFNAKNRYGGYTGWQEQPYLIRDGKVYDNVFGTECVSREEPVVSVEAGSYIKVFENGKEIRVNP</sequence>
<evidence type="ECO:0000313" key="2">
    <source>
        <dbReference type="Proteomes" id="UP000768471"/>
    </source>
</evidence>
<protein>
    <recommendedName>
        <fullName evidence="3">Lipoprotein</fullName>
    </recommendedName>
</protein>
<accession>A0ABS0N974</accession>
<dbReference type="Proteomes" id="UP000768471">
    <property type="component" value="Unassembled WGS sequence"/>
</dbReference>
<gene>
    <name evidence="1" type="ORF">H9Q10_04075</name>
</gene>
<comment type="caution">
    <text evidence="1">The sequence shown here is derived from an EMBL/GenBank/DDBJ whole genome shotgun (WGS) entry which is preliminary data.</text>
</comment>
<keyword evidence="2" id="KW-1185">Reference proteome</keyword>
<name>A0ABS0N974_9NEIS</name>
<dbReference type="EMBL" id="JACSGR010000003">
    <property type="protein sequence ID" value="MBH5328843.1"/>
    <property type="molecule type" value="Genomic_DNA"/>
</dbReference>
<evidence type="ECO:0008006" key="3">
    <source>
        <dbReference type="Google" id="ProtNLM"/>
    </source>
</evidence>
<reference evidence="1 2" key="1">
    <citation type="submission" date="2020-09" db="EMBL/GenBank/DDBJ databases">
        <title>Eikenella S3660 sp. nov., isolated from a throat swab.</title>
        <authorList>
            <person name="Buhl M."/>
        </authorList>
    </citation>
    <scope>NUCLEOTIDE SEQUENCE [LARGE SCALE GENOMIC DNA]</scope>
    <source>
        <strain evidence="1 2">S3360</strain>
    </source>
</reference>
<proteinExistence type="predicted"/>
<evidence type="ECO:0000313" key="1">
    <source>
        <dbReference type="EMBL" id="MBH5328843.1"/>
    </source>
</evidence>
<dbReference type="PROSITE" id="PS51257">
    <property type="entry name" value="PROKAR_LIPOPROTEIN"/>
    <property type="match status" value="1"/>
</dbReference>
<organism evidence="1 2">
    <name type="scientific">Eikenella glucosivorans</name>
    <dbReference type="NCBI Taxonomy" id="2766967"/>
    <lineage>
        <taxon>Bacteria</taxon>
        <taxon>Pseudomonadati</taxon>
        <taxon>Pseudomonadota</taxon>
        <taxon>Betaproteobacteria</taxon>
        <taxon>Neisseriales</taxon>
        <taxon>Neisseriaceae</taxon>
        <taxon>Eikenella</taxon>
    </lineage>
</organism>